<keyword evidence="3" id="KW-1185">Reference proteome</keyword>
<dbReference type="OrthoDB" id="390308at2"/>
<sequence>MFNNLSKKMKVIWLSSLAGVMTLFFVLGIGFSIPGMGLESLKFINSVEKQIDEKIPKNKFVLDGQNNSFQIIMENGILNTYIADAVSTINFYEQNNDRQDLIEEYSAYAKQWFDKTWGTAIEKKQDVDLNTISHDLIEFDKSVAEKYHNYGYVHTGLAWLFKPGGIKSIFAKATHDDALHQQTTIDQTTYDYLMQYTSQKPDGIKINSSAGTYIVNNKVWFFNVQNNVIVEMIEANIFKNHNLTKSDRPTDITVNDLYHPNFTLGINLAKTGFVFLLVLTPIVFGVAIPMIVLITIKRK</sequence>
<evidence type="ECO:0000256" key="1">
    <source>
        <dbReference type="SAM" id="Phobius"/>
    </source>
</evidence>
<evidence type="ECO:0008006" key="4">
    <source>
        <dbReference type="Google" id="ProtNLM"/>
    </source>
</evidence>
<organism evidence="2 3">
    <name type="scientific">Spiroplasma chrysopicola DF-1</name>
    <dbReference type="NCBI Taxonomy" id="1276227"/>
    <lineage>
        <taxon>Bacteria</taxon>
        <taxon>Bacillati</taxon>
        <taxon>Mycoplasmatota</taxon>
        <taxon>Mollicutes</taxon>
        <taxon>Entomoplasmatales</taxon>
        <taxon>Spiroplasmataceae</taxon>
        <taxon>Spiroplasma</taxon>
    </lineage>
</organism>
<dbReference type="RefSeq" id="WP_016339374.1">
    <property type="nucleotide sequence ID" value="NC_021280.1"/>
</dbReference>
<keyword evidence="1" id="KW-0472">Membrane</keyword>
<keyword evidence="1" id="KW-1133">Transmembrane helix</keyword>
<evidence type="ECO:0000313" key="3">
    <source>
        <dbReference type="Proteomes" id="UP000013964"/>
    </source>
</evidence>
<dbReference type="STRING" id="1276227.SCHRY_v1c09830"/>
<dbReference type="KEGG" id="scr:SCHRY_v1c09830"/>
<feature type="transmembrane region" description="Helical" evidence="1">
    <location>
        <begin position="273"/>
        <end position="296"/>
    </location>
</feature>
<dbReference type="EMBL" id="CP005077">
    <property type="protein sequence ID" value="AGM25555.1"/>
    <property type="molecule type" value="Genomic_DNA"/>
</dbReference>
<proteinExistence type="predicted"/>
<name>R4UHA7_9MOLU</name>
<evidence type="ECO:0000313" key="2">
    <source>
        <dbReference type="EMBL" id="AGM25555.1"/>
    </source>
</evidence>
<dbReference type="AlphaFoldDB" id="R4UHA7"/>
<dbReference type="HOGENOM" id="CLU_933531_0_0_14"/>
<accession>R4UHA7</accession>
<dbReference type="Proteomes" id="UP000013964">
    <property type="component" value="Chromosome"/>
</dbReference>
<reference evidence="2 3" key="1">
    <citation type="journal article" date="2013" name="Genome Biol. Evol.">
        <title>Complete genomes of two dipteran-associated spiroplasmas provided insights into the origin, dynamics, and impacts of viral invasion in spiroplasma.</title>
        <authorList>
            <person name="Ku C."/>
            <person name="Lo W.S."/>
            <person name="Chen L.L."/>
            <person name="Kuo C.H."/>
        </authorList>
    </citation>
    <scope>NUCLEOTIDE SEQUENCE [LARGE SCALE GENOMIC DNA]</scope>
    <source>
        <strain evidence="2 3">DF-1</strain>
    </source>
</reference>
<keyword evidence="1" id="KW-0812">Transmembrane</keyword>
<protein>
    <recommendedName>
        <fullName evidence="4">Transmembrane protein</fullName>
    </recommendedName>
</protein>
<gene>
    <name evidence="2" type="ORF">SCHRY_v1c09830</name>
</gene>
<feature type="transmembrane region" description="Helical" evidence="1">
    <location>
        <begin position="12"/>
        <end position="33"/>
    </location>
</feature>
<dbReference type="PATRIC" id="fig|1276227.3.peg.986"/>